<evidence type="ECO:0000256" key="6">
    <source>
        <dbReference type="ARBA" id="ARBA00022741"/>
    </source>
</evidence>
<dbReference type="PROSITE" id="PS50893">
    <property type="entry name" value="ABC_TRANSPORTER_2"/>
    <property type="match status" value="2"/>
</dbReference>
<dbReference type="RefSeq" id="WP_093672682.1">
    <property type="nucleotide sequence ID" value="NZ_FOOY01000013.1"/>
</dbReference>
<evidence type="ECO:0000256" key="3">
    <source>
        <dbReference type="ARBA" id="ARBA00022448"/>
    </source>
</evidence>
<organism evidence="12 13">
    <name type="scientific">Sporolactobacillus nakayamae</name>
    <dbReference type="NCBI Taxonomy" id="269670"/>
    <lineage>
        <taxon>Bacteria</taxon>
        <taxon>Bacillati</taxon>
        <taxon>Bacillota</taxon>
        <taxon>Bacilli</taxon>
        <taxon>Bacillales</taxon>
        <taxon>Sporolactobacillaceae</taxon>
        <taxon>Sporolactobacillus</taxon>
    </lineage>
</organism>
<keyword evidence="4" id="KW-1003">Cell membrane</keyword>
<keyword evidence="7 12" id="KW-0067">ATP-binding</keyword>
<dbReference type="GO" id="GO:0042626">
    <property type="term" value="F:ATPase-coupled transmembrane transporter activity"/>
    <property type="evidence" value="ECO:0007669"/>
    <property type="project" value="TreeGrafter"/>
</dbReference>
<keyword evidence="5" id="KW-0677">Repeat</keyword>
<evidence type="ECO:0000256" key="10">
    <source>
        <dbReference type="ARBA" id="ARBA00025157"/>
    </source>
</evidence>
<evidence type="ECO:0000256" key="7">
    <source>
        <dbReference type="ARBA" id="ARBA00022840"/>
    </source>
</evidence>
<comment type="function">
    <text evidence="10">Probably part of an ABC transporter complex. Responsible for energy coupling to the transport system.</text>
</comment>
<evidence type="ECO:0000256" key="5">
    <source>
        <dbReference type="ARBA" id="ARBA00022737"/>
    </source>
</evidence>
<dbReference type="AlphaFoldDB" id="A0A1I2SVC4"/>
<dbReference type="InterPro" id="IPR017871">
    <property type="entry name" value="ABC_transporter-like_CS"/>
</dbReference>
<dbReference type="EMBL" id="FOOY01000013">
    <property type="protein sequence ID" value="SFG56650.1"/>
    <property type="molecule type" value="Genomic_DNA"/>
</dbReference>
<accession>A0A1I2SVC4</accession>
<keyword evidence="8" id="KW-1278">Translocase</keyword>
<evidence type="ECO:0000313" key="13">
    <source>
        <dbReference type="Proteomes" id="UP000198752"/>
    </source>
</evidence>
<comment type="similarity">
    <text evidence="2">Belongs to the ABC transporter superfamily.</text>
</comment>
<name>A0A1I2SVC4_9BACL</name>
<dbReference type="InterPro" id="IPR003593">
    <property type="entry name" value="AAA+_ATPase"/>
</dbReference>
<feature type="domain" description="ABC transporter" evidence="11">
    <location>
        <begin position="263"/>
        <end position="490"/>
    </location>
</feature>
<dbReference type="OrthoDB" id="501320at2"/>
<dbReference type="GO" id="GO:0016887">
    <property type="term" value="F:ATP hydrolysis activity"/>
    <property type="evidence" value="ECO:0007669"/>
    <property type="project" value="InterPro"/>
</dbReference>
<sequence length="490" mass="54509">MIELKNVAVRTYQGAPILSNFSLTVAPGELVVLSGPSGGGKSTVIRLINGLIYMDDALTVDGEAEIDHAPIEKMHSWDRSELVGSVFQDPRSQFFASVVKDELAFYCENFGMEPRQIEKRIQQAAEEQGLIPLLDHRIMTLSSGEKQKVAIASVRVARQKIYVLDEPSANLNATATAELTALLMRWKAEGHTIVLAEHRLHYLIGLLDRMVYVNDGRAVRSYSRDELANLSSEQLAGLGLRHTNLNWDTRAFRLGEQHGGHILTLGHLTVNGWGGADPLLRDLDLSIRSGELVMLTGANGIGKTSLARVLCGLSKNSEGMISVDGMLASRRKRSRLVWYVMQEADYQLFGESVWEELFVGVRHVKEMDRKAERILRDLELWALRDRHPSTLSGGEKQRVTLAVALMSNASVIILDEPTSGLDWKNLKQVAECLKREAEKGRIFLVITHDYELISEAGTRLIHLRNHAINADFPLNTSSGAYVLDLLAQDE</sequence>
<evidence type="ECO:0000259" key="11">
    <source>
        <dbReference type="PROSITE" id="PS50893"/>
    </source>
</evidence>
<evidence type="ECO:0000313" key="12">
    <source>
        <dbReference type="EMBL" id="SFG56650.1"/>
    </source>
</evidence>
<dbReference type="Proteomes" id="UP000198752">
    <property type="component" value="Unassembled WGS sequence"/>
</dbReference>
<dbReference type="PANTHER" id="PTHR43553:SF23">
    <property type="entry name" value="ABC TRANSPORTER ATP-BINDING COMPONENT"/>
    <property type="match status" value="1"/>
</dbReference>
<dbReference type="GO" id="GO:0043190">
    <property type="term" value="C:ATP-binding cassette (ABC) transporter complex"/>
    <property type="evidence" value="ECO:0007669"/>
    <property type="project" value="TreeGrafter"/>
</dbReference>
<protein>
    <submittedName>
        <fullName evidence="12">Energy-coupling factor transport system ATP-binding protein</fullName>
    </submittedName>
</protein>
<proteinExistence type="inferred from homology"/>
<dbReference type="Gene3D" id="3.40.50.300">
    <property type="entry name" value="P-loop containing nucleotide triphosphate hydrolases"/>
    <property type="match status" value="2"/>
</dbReference>
<dbReference type="InterPro" id="IPR027417">
    <property type="entry name" value="P-loop_NTPase"/>
</dbReference>
<keyword evidence="9" id="KW-0472">Membrane</keyword>
<keyword evidence="3" id="KW-0813">Transport</keyword>
<dbReference type="PANTHER" id="PTHR43553">
    <property type="entry name" value="HEAVY METAL TRANSPORTER"/>
    <property type="match status" value="1"/>
</dbReference>
<dbReference type="PROSITE" id="PS00211">
    <property type="entry name" value="ABC_TRANSPORTER_1"/>
    <property type="match status" value="1"/>
</dbReference>
<comment type="subcellular location">
    <subcellularLocation>
        <location evidence="1">Cell membrane</location>
        <topology evidence="1">Peripheral membrane protein</topology>
    </subcellularLocation>
</comment>
<feature type="domain" description="ABC transporter" evidence="11">
    <location>
        <begin position="2"/>
        <end position="240"/>
    </location>
</feature>
<dbReference type="GO" id="GO:0005524">
    <property type="term" value="F:ATP binding"/>
    <property type="evidence" value="ECO:0007669"/>
    <property type="project" value="UniProtKB-KW"/>
</dbReference>
<dbReference type="InterPro" id="IPR015856">
    <property type="entry name" value="ABC_transpr_CbiO/EcfA_su"/>
</dbReference>
<evidence type="ECO:0000256" key="8">
    <source>
        <dbReference type="ARBA" id="ARBA00022967"/>
    </source>
</evidence>
<dbReference type="InterPro" id="IPR050095">
    <property type="entry name" value="ECF_ABC_transporter_ATP-bd"/>
</dbReference>
<evidence type="ECO:0000256" key="2">
    <source>
        <dbReference type="ARBA" id="ARBA00005417"/>
    </source>
</evidence>
<keyword evidence="6" id="KW-0547">Nucleotide-binding</keyword>
<dbReference type="SUPFAM" id="SSF52540">
    <property type="entry name" value="P-loop containing nucleoside triphosphate hydrolases"/>
    <property type="match status" value="2"/>
</dbReference>
<dbReference type="CDD" id="cd03225">
    <property type="entry name" value="ABC_cobalt_CbiO_domain1"/>
    <property type="match status" value="1"/>
</dbReference>
<keyword evidence="13" id="KW-1185">Reference proteome</keyword>
<reference evidence="13" key="1">
    <citation type="submission" date="2016-10" db="EMBL/GenBank/DDBJ databases">
        <authorList>
            <person name="Varghese N."/>
            <person name="Submissions S."/>
        </authorList>
    </citation>
    <scope>NUCLEOTIDE SEQUENCE [LARGE SCALE GENOMIC DNA]</scope>
    <source>
        <strain evidence="13">ATCC 700379</strain>
    </source>
</reference>
<evidence type="ECO:0000256" key="9">
    <source>
        <dbReference type="ARBA" id="ARBA00023136"/>
    </source>
</evidence>
<dbReference type="Pfam" id="PF00005">
    <property type="entry name" value="ABC_tran"/>
    <property type="match status" value="2"/>
</dbReference>
<gene>
    <name evidence="12" type="ORF">SAMN02982927_02078</name>
</gene>
<evidence type="ECO:0000256" key="4">
    <source>
        <dbReference type="ARBA" id="ARBA00022475"/>
    </source>
</evidence>
<dbReference type="STRING" id="269670.SAMN02982927_02078"/>
<dbReference type="SMART" id="SM00382">
    <property type="entry name" value="AAA"/>
    <property type="match status" value="2"/>
</dbReference>
<dbReference type="InterPro" id="IPR003439">
    <property type="entry name" value="ABC_transporter-like_ATP-bd"/>
</dbReference>
<evidence type="ECO:0000256" key="1">
    <source>
        <dbReference type="ARBA" id="ARBA00004202"/>
    </source>
</evidence>